<dbReference type="GeneID" id="25910426"/>
<dbReference type="OrthoDB" id="167398at2759"/>
<dbReference type="Gene3D" id="3.40.50.80">
    <property type="entry name" value="Nucleotide-binding domain of ferredoxin-NADP reductase (FNR) module"/>
    <property type="match status" value="1"/>
</dbReference>
<evidence type="ECO:0000256" key="2">
    <source>
        <dbReference type="SAM" id="MobiDB-lite"/>
    </source>
</evidence>
<protein>
    <recommendedName>
        <fullName evidence="4">FAD-binding FR-type domain-containing protein</fullName>
    </recommendedName>
</protein>
<dbReference type="CDD" id="cd06186">
    <property type="entry name" value="NOX_Duox_like_FAD_NADP"/>
    <property type="match status" value="1"/>
</dbReference>
<sequence>RRLYEVFYVSHIVFATAFYVGIVYHKDECFNYIAVGLFLYLADRIRRWLRSRVLCHITEVRATPGSDAVRVFIVADSLPHHGPGEYAYVHLPTVSRVQWHPLSLTSGPGKLDYGSGTKIGQTTGSIEFCARMSLTRTPRNRFEVQEEGAVKQHDESCWSSGMTRLLQGSPVYVDGPYGHLGIPLKRCNRLVLIGGGVGITPLITFVRHFVYCKRAGEIFAPHTGIAQSPERTSLSAEGPVKAQLDDPDSESDEEAEGDGFDFLPQHDNDSGRSSVLGAAACVGASECSVRNIQAVDLLWVVRERECLDWFQDDLKEMVQDSRASASREEKTVTRDAELYSRKLSVNLYVTGDHEHSDQSNNEDGLSEAGFNIHSERPSIRAELQKIAADEINNGIGSLTTSIVGLVVCGPMSMVDEVRQVALSHRWEGGRVVFLVHQESFLL</sequence>
<feature type="domain" description="FAD-binding FR-type" evidence="4">
    <location>
        <begin position="46"/>
        <end position="183"/>
    </location>
</feature>
<feature type="compositionally biased region" description="Acidic residues" evidence="2">
    <location>
        <begin position="245"/>
        <end position="259"/>
    </location>
</feature>
<keyword evidence="6" id="KW-1185">Reference proteome</keyword>
<dbReference type="PANTHER" id="PTHR11972">
    <property type="entry name" value="NADPH OXIDASE"/>
    <property type="match status" value="1"/>
</dbReference>
<accession>A0A0L0FMB2</accession>
<dbReference type="PRINTS" id="PR00466">
    <property type="entry name" value="GP91PHOX"/>
</dbReference>
<keyword evidence="3" id="KW-0812">Transmembrane</keyword>
<dbReference type="InterPro" id="IPR013121">
    <property type="entry name" value="Fe_red_NAD-bd_6"/>
</dbReference>
<dbReference type="Pfam" id="PF08022">
    <property type="entry name" value="FAD_binding_8"/>
    <property type="match status" value="1"/>
</dbReference>
<feature type="region of interest" description="Disordered" evidence="2">
    <location>
        <begin position="229"/>
        <end position="266"/>
    </location>
</feature>
<evidence type="ECO:0000313" key="5">
    <source>
        <dbReference type="EMBL" id="KNC77616.1"/>
    </source>
</evidence>
<dbReference type="PANTHER" id="PTHR11972:SF69">
    <property type="entry name" value="FERRIC REDUCTION OXIDASE 6-RELATED"/>
    <property type="match status" value="1"/>
</dbReference>
<dbReference type="RefSeq" id="XP_014151518.1">
    <property type="nucleotide sequence ID" value="XM_014296043.1"/>
</dbReference>
<dbReference type="GO" id="GO:0005886">
    <property type="term" value="C:plasma membrane"/>
    <property type="evidence" value="ECO:0007669"/>
    <property type="project" value="TreeGrafter"/>
</dbReference>
<dbReference type="AlphaFoldDB" id="A0A0L0FMB2"/>
<evidence type="ECO:0000313" key="6">
    <source>
        <dbReference type="Proteomes" id="UP000054560"/>
    </source>
</evidence>
<dbReference type="InterPro" id="IPR050369">
    <property type="entry name" value="RBOH/FRE"/>
</dbReference>
<gene>
    <name evidence="5" type="ORF">SARC_09922</name>
</gene>
<dbReference type="Pfam" id="PF08030">
    <property type="entry name" value="NAD_binding_6"/>
    <property type="match status" value="1"/>
</dbReference>
<dbReference type="PROSITE" id="PS51384">
    <property type="entry name" value="FAD_FR"/>
    <property type="match status" value="1"/>
</dbReference>
<dbReference type="GO" id="GO:0016175">
    <property type="term" value="F:superoxide-generating NAD(P)H oxidase activity"/>
    <property type="evidence" value="ECO:0007669"/>
    <property type="project" value="TreeGrafter"/>
</dbReference>
<dbReference type="EMBL" id="KQ242679">
    <property type="protein sequence ID" value="KNC77616.1"/>
    <property type="molecule type" value="Genomic_DNA"/>
</dbReference>
<reference evidence="5 6" key="1">
    <citation type="submission" date="2011-02" db="EMBL/GenBank/DDBJ databases">
        <title>The Genome Sequence of Sphaeroforma arctica JP610.</title>
        <authorList>
            <consortium name="The Broad Institute Genome Sequencing Platform"/>
            <person name="Russ C."/>
            <person name="Cuomo C."/>
            <person name="Young S.K."/>
            <person name="Zeng Q."/>
            <person name="Gargeya S."/>
            <person name="Alvarado L."/>
            <person name="Berlin A."/>
            <person name="Chapman S.B."/>
            <person name="Chen Z."/>
            <person name="Freedman E."/>
            <person name="Gellesch M."/>
            <person name="Goldberg J."/>
            <person name="Griggs A."/>
            <person name="Gujja S."/>
            <person name="Heilman E."/>
            <person name="Heiman D."/>
            <person name="Howarth C."/>
            <person name="Mehta T."/>
            <person name="Neiman D."/>
            <person name="Pearson M."/>
            <person name="Roberts A."/>
            <person name="Saif S."/>
            <person name="Shea T."/>
            <person name="Shenoy N."/>
            <person name="Sisk P."/>
            <person name="Stolte C."/>
            <person name="Sykes S."/>
            <person name="White J."/>
            <person name="Yandava C."/>
            <person name="Burger G."/>
            <person name="Gray M.W."/>
            <person name="Holland P.W.H."/>
            <person name="King N."/>
            <person name="Lang F.B.F."/>
            <person name="Roger A.J."/>
            <person name="Ruiz-Trillo I."/>
            <person name="Haas B."/>
            <person name="Nusbaum C."/>
            <person name="Birren B."/>
        </authorList>
    </citation>
    <scope>NUCLEOTIDE SEQUENCE [LARGE SCALE GENOMIC DNA]</scope>
    <source>
        <strain evidence="5 6">JP610</strain>
    </source>
</reference>
<dbReference type="InterPro" id="IPR000778">
    <property type="entry name" value="Cyt_b245_heavy_chain"/>
</dbReference>
<proteinExistence type="predicted"/>
<dbReference type="Proteomes" id="UP000054560">
    <property type="component" value="Unassembled WGS sequence"/>
</dbReference>
<keyword evidence="1" id="KW-0560">Oxidoreductase</keyword>
<organism evidence="5 6">
    <name type="scientific">Sphaeroforma arctica JP610</name>
    <dbReference type="NCBI Taxonomy" id="667725"/>
    <lineage>
        <taxon>Eukaryota</taxon>
        <taxon>Ichthyosporea</taxon>
        <taxon>Ichthyophonida</taxon>
        <taxon>Sphaeroforma</taxon>
    </lineage>
</organism>
<dbReference type="InterPro" id="IPR039261">
    <property type="entry name" value="FNR_nucleotide-bd"/>
</dbReference>
<evidence type="ECO:0000259" key="4">
    <source>
        <dbReference type="PROSITE" id="PS51384"/>
    </source>
</evidence>
<feature type="transmembrane region" description="Helical" evidence="3">
    <location>
        <begin position="7"/>
        <end position="24"/>
    </location>
</feature>
<dbReference type="InterPro" id="IPR017927">
    <property type="entry name" value="FAD-bd_FR_type"/>
</dbReference>
<dbReference type="eggNOG" id="KOG0039">
    <property type="taxonomic scope" value="Eukaryota"/>
</dbReference>
<name>A0A0L0FMB2_9EUKA</name>
<dbReference type="STRING" id="667725.A0A0L0FMB2"/>
<evidence type="ECO:0000256" key="1">
    <source>
        <dbReference type="ARBA" id="ARBA00023002"/>
    </source>
</evidence>
<keyword evidence="3" id="KW-0472">Membrane</keyword>
<evidence type="ECO:0000256" key="3">
    <source>
        <dbReference type="SAM" id="Phobius"/>
    </source>
</evidence>
<keyword evidence="3" id="KW-1133">Transmembrane helix</keyword>
<dbReference type="InterPro" id="IPR013112">
    <property type="entry name" value="FAD-bd_8"/>
</dbReference>
<dbReference type="SUPFAM" id="SSF52343">
    <property type="entry name" value="Ferredoxin reductase-like, C-terminal NADP-linked domain"/>
    <property type="match status" value="1"/>
</dbReference>
<feature type="non-terminal residue" evidence="5">
    <location>
        <position position="1"/>
    </location>
</feature>